<dbReference type="PIRSF" id="PIRSF019345">
    <property type="entry name" value="ScpB"/>
    <property type="match status" value="1"/>
</dbReference>
<dbReference type="GO" id="GO:0006260">
    <property type="term" value="P:DNA replication"/>
    <property type="evidence" value="ECO:0007669"/>
    <property type="project" value="UniProtKB-UniRule"/>
</dbReference>
<evidence type="ECO:0000256" key="3">
    <source>
        <dbReference type="ARBA" id="ARBA00022829"/>
    </source>
</evidence>
<proteinExistence type="inferred from homology"/>
<dbReference type="SUPFAM" id="SSF46785">
    <property type="entry name" value="Winged helix' DNA-binding domain"/>
    <property type="match status" value="2"/>
</dbReference>
<evidence type="ECO:0000256" key="4">
    <source>
        <dbReference type="ARBA" id="ARBA00023306"/>
    </source>
</evidence>
<keyword evidence="3 5" id="KW-0159">Chromosome partition</keyword>
<dbReference type="GO" id="GO:0051301">
    <property type="term" value="P:cell division"/>
    <property type="evidence" value="ECO:0007669"/>
    <property type="project" value="UniProtKB-KW"/>
</dbReference>
<evidence type="ECO:0000256" key="1">
    <source>
        <dbReference type="ARBA" id="ARBA00022490"/>
    </source>
</evidence>
<dbReference type="AlphaFoldDB" id="A0A0L6JGR6"/>
<evidence type="ECO:0000256" key="2">
    <source>
        <dbReference type="ARBA" id="ARBA00022618"/>
    </source>
</evidence>
<dbReference type="InterPro" id="IPR036388">
    <property type="entry name" value="WH-like_DNA-bd_sf"/>
</dbReference>
<accession>A0A0L6JGR6</accession>
<dbReference type="Pfam" id="PF04079">
    <property type="entry name" value="SMC_ScpB"/>
    <property type="match status" value="1"/>
</dbReference>
<dbReference type="eggNOG" id="COG1386">
    <property type="taxonomic scope" value="Bacteria"/>
</dbReference>
<comment type="similarity">
    <text evidence="5">Belongs to the ScpB family.</text>
</comment>
<dbReference type="NCBIfam" id="TIGR00281">
    <property type="entry name" value="SMC-Scp complex subunit ScpB"/>
    <property type="match status" value="1"/>
</dbReference>
<dbReference type="Proteomes" id="UP000036923">
    <property type="component" value="Unassembled WGS sequence"/>
</dbReference>
<dbReference type="GO" id="GO:0051304">
    <property type="term" value="P:chromosome separation"/>
    <property type="evidence" value="ECO:0007669"/>
    <property type="project" value="InterPro"/>
</dbReference>
<dbReference type="STRING" id="398512.Bccel_0313"/>
<sequence>MEEKDIEAIIEGMLFAAGDPLSLDRISEVLEIDKKTVKVILNNMIINYQNSKRGIMLREINSKYQLCTRFEHHDYIKKLFEPRQKQGLSSAAFEALSIIAYNQPITRSKVEQVRGVNSDSAISKLLDKNLIKEAGRLDAPGKPVLYETTEEFLRSFGFRSITDLPRLELNEVQGISEAAAMSEPNAIE</sequence>
<evidence type="ECO:0000256" key="5">
    <source>
        <dbReference type="HAMAP-Rule" id="MF_01804"/>
    </source>
</evidence>
<dbReference type="HAMAP" id="MF_01804">
    <property type="entry name" value="ScpB"/>
    <property type="match status" value="1"/>
</dbReference>
<protein>
    <recommendedName>
        <fullName evidence="5">Segregation and condensation protein B</fullName>
    </recommendedName>
</protein>
<comment type="function">
    <text evidence="5">Participates in chromosomal partition during cell division. May act via the formation of a condensin-like complex containing Smc and ScpA that pull DNA away from mid-cell into both cell halves.</text>
</comment>
<keyword evidence="4 5" id="KW-0131">Cell cycle</keyword>
<name>A0A0L6JGR6_9FIRM</name>
<dbReference type="GO" id="GO:0005737">
    <property type="term" value="C:cytoplasm"/>
    <property type="evidence" value="ECO:0007669"/>
    <property type="project" value="UniProtKB-SubCell"/>
</dbReference>
<gene>
    <name evidence="5" type="primary">scpB</name>
    <name evidence="6" type="ORF">Bccel_0313</name>
</gene>
<dbReference type="PATRIC" id="fig|398512.5.peg.331"/>
<organism evidence="6 7">
    <name type="scientific">Pseudobacteroides cellulosolvens ATCC 35603 = DSM 2933</name>
    <dbReference type="NCBI Taxonomy" id="398512"/>
    <lineage>
        <taxon>Bacteria</taxon>
        <taxon>Bacillati</taxon>
        <taxon>Bacillota</taxon>
        <taxon>Clostridia</taxon>
        <taxon>Eubacteriales</taxon>
        <taxon>Oscillospiraceae</taxon>
        <taxon>Pseudobacteroides</taxon>
    </lineage>
</organism>
<comment type="caution">
    <text evidence="6">The sequence shown here is derived from an EMBL/GenBank/DDBJ whole genome shotgun (WGS) entry which is preliminary data.</text>
</comment>
<dbReference type="InterPro" id="IPR005234">
    <property type="entry name" value="ScpB_csome_segregation"/>
</dbReference>
<keyword evidence="2 5" id="KW-0132">Cell division</keyword>
<dbReference type="EMBL" id="LGTC01000001">
    <property type="protein sequence ID" value="KNY25056.1"/>
    <property type="molecule type" value="Genomic_DNA"/>
</dbReference>
<dbReference type="PANTHER" id="PTHR34298:SF2">
    <property type="entry name" value="SEGREGATION AND CONDENSATION PROTEIN B"/>
    <property type="match status" value="1"/>
</dbReference>
<dbReference type="InterPro" id="IPR036390">
    <property type="entry name" value="WH_DNA-bd_sf"/>
</dbReference>
<evidence type="ECO:0000313" key="6">
    <source>
        <dbReference type="EMBL" id="KNY25056.1"/>
    </source>
</evidence>
<dbReference type="OrthoDB" id="9806226at2"/>
<comment type="subunit">
    <text evidence="5">Homodimer. Homodimerization may be required to stabilize the binding of ScpA to the Smc head domains. Component of a cohesin-like complex composed of ScpA, ScpB and the Smc homodimer, in which ScpA and ScpB bind to the head domain of Smc. The presence of the three proteins is required for the association of the complex with DNA.</text>
</comment>
<keyword evidence="7" id="KW-1185">Reference proteome</keyword>
<comment type="subcellular location">
    <subcellularLocation>
        <location evidence="5">Cytoplasm</location>
    </subcellularLocation>
    <text evidence="5">Associated with two foci at the outer edges of the nucleoid region in young cells, and at four foci within both cell halves in older cells.</text>
</comment>
<evidence type="ECO:0000313" key="7">
    <source>
        <dbReference type="Proteomes" id="UP000036923"/>
    </source>
</evidence>
<keyword evidence="1 5" id="KW-0963">Cytoplasm</keyword>
<dbReference type="RefSeq" id="WP_050752979.1">
    <property type="nucleotide sequence ID" value="NZ_KN050763.1"/>
</dbReference>
<reference evidence="7" key="1">
    <citation type="submission" date="2015-07" db="EMBL/GenBank/DDBJ databases">
        <title>Near-Complete Genome Sequence of the Cellulolytic Bacterium Bacteroides (Pseudobacteroides) cellulosolvens ATCC 35603.</title>
        <authorList>
            <person name="Dassa B."/>
            <person name="Utturkar S.M."/>
            <person name="Klingeman D.M."/>
            <person name="Hurt R.A."/>
            <person name="Keller M."/>
            <person name="Xu J."/>
            <person name="Reddy Y.H.K."/>
            <person name="Borovok I."/>
            <person name="Grinberg I.R."/>
            <person name="Lamed R."/>
            <person name="Zhivin O."/>
            <person name="Bayer E.A."/>
            <person name="Brown S.D."/>
        </authorList>
    </citation>
    <scope>NUCLEOTIDE SEQUENCE [LARGE SCALE GENOMIC DNA]</scope>
    <source>
        <strain evidence="7">DSM 2933</strain>
    </source>
</reference>
<dbReference type="Gene3D" id="1.10.10.10">
    <property type="entry name" value="Winged helix-like DNA-binding domain superfamily/Winged helix DNA-binding domain"/>
    <property type="match status" value="2"/>
</dbReference>
<dbReference type="PANTHER" id="PTHR34298">
    <property type="entry name" value="SEGREGATION AND CONDENSATION PROTEIN B"/>
    <property type="match status" value="1"/>
</dbReference>